<protein>
    <submittedName>
        <fullName evidence="1">Uncharacterized protein</fullName>
    </submittedName>
</protein>
<dbReference type="RefSeq" id="WP_188456988.1">
    <property type="nucleotide sequence ID" value="NZ_BMFR01000034.1"/>
</dbReference>
<dbReference type="EMBL" id="BMFR01000034">
    <property type="protein sequence ID" value="GGG88662.1"/>
    <property type="molecule type" value="Genomic_DNA"/>
</dbReference>
<gene>
    <name evidence="1" type="ORF">GCM10011398_38330</name>
</gene>
<dbReference type="Proteomes" id="UP000622860">
    <property type="component" value="Unassembled WGS sequence"/>
</dbReference>
<proteinExistence type="predicted"/>
<comment type="caution">
    <text evidence="1">The sequence shown here is derived from an EMBL/GenBank/DDBJ whole genome shotgun (WGS) entry which is preliminary data.</text>
</comment>
<reference evidence="1" key="1">
    <citation type="journal article" date="2014" name="Int. J. Syst. Evol. Microbiol.">
        <title>Complete genome sequence of Corynebacterium casei LMG S-19264T (=DSM 44701T), isolated from a smear-ripened cheese.</title>
        <authorList>
            <consortium name="US DOE Joint Genome Institute (JGI-PGF)"/>
            <person name="Walter F."/>
            <person name="Albersmeier A."/>
            <person name="Kalinowski J."/>
            <person name="Ruckert C."/>
        </authorList>
    </citation>
    <scope>NUCLEOTIDE SEQUENCE</scope>
    <source>
        <strain evidence="1">CGMCC 1.12754</strain>
    </source>
</reference>
<accession>A0A917HU51</accession>
<organism evidence="1 2">
    <name type="scientific">Virgibacillus oceani</name>
    <dbReference type="NCBI Taxonomy" id="1479511"/>
    <lineage>
        <taxon>Bacteria</taxon>
        <taxon>Bacillati</taxon>
        <taxon>Bacillota</taxon>
        <taxon>Bacilli</taxon>
        <taxon>Bacillales</taxon>
        <taxon>Bacillaceae</taxon>
        <taxon>Virgibacillus</taxon>
    </lineage>
</organism>
<keyword evidence="2" id="KW-1185">Reference proteome</keyword>
<evidence type="ECO:0000313" key="2">
    <source>
        <dbReference type="Proteomes" id="UP000622860"/>
    </source>
</evidence>
<name>A0A917HU51_9BACI</name>
<reference evidence="1" key="2">
    <citation type="submission" date="2020-09" db="EMBL/GenBank/DDBJ databases">
        <authorList>
            <person name="Sun Q."/>
            <person name="Zhou Y."/>
        </authorList>
    </citation>
    <scope>NUCLEOTIDE SEQUENCE</scope>
    <source>
        <strain evidence="1">CGMCC 1.12754</strain>
    </source>
</reference>
<sequence length="59" mass="6921">MQLSQPRRNSFTKTIQIGLKNLTNPSKKSYSKNQVPAYDQYKLSDDTLTEYKSKIGFYR</sequence>
<dbReference type="AlphaFoldDB" id="A0A917HU51"/>
<evidence type="ECO:0000313" key="1">
    <source>
        <dbReference type="EMBL" id="GGG88662.1"/>
    </source>
</evidence>